<organism evidence="2 3">
    <name type="scientific">Elysia chlorotica</name>
    <name type="common">Eastern emerald elysia</name>
    <name type="synonym">Sea slug</name>
    <dbReference type="NCBI Taxonomy" id="188477"/>
    <lineage>
        <taxon>Eukaryota</taxon>
        <taxon>Metazoa</taxon>
        <taxon>Spiralia</taxon>
        <taxon>Lophotrochozoa</taxon>
        <taxon>Mollusca</taxon>
        <taxon>Gastropoda</taxon>
        <taxon>Heterobranchia</taxon>
        <taxon>Euthyneura</taxon>
        <taxon>Panpulmonata</taxon>
        <taxon>Sacoglossa</taxon>
        <taxon>Placobranchoidea</taxon>
        <taxon>Plakobranchidae</taxon>
        <taxon>Elysia</taxon>
    </lineage>
</organism>
<evidence type="ECO:0000256" key="1">
    <source>
        <dbReference type="SAM" id="MobiDB-lite"/>
    </source>
</evidence>
<feature type="region of interest" description="Disordered" evidence="1">
    <location>
        <begin position="223"/>
        <end position="246"/>
    </location>
</feature>
<reference evidence="2 3" key="1">
    <citation type="submission" date="2019-01" db="EMBL/GenBank/DDBJ databases">
        <title>A draft genome assembly of the solar-powered sea slug Elysia chlorotica.</title>
        <authorList>
            <person name="Cai H."/>
            <person name="Li Q."/>
            <person name="Fang X."/>
            <person name="Li J."/>
            <person name="Curtis N.E."/>
            <person name="Altenburger A."/>
            <person name="Shibata T."/>
            <person name="Feng M."/>
            <person name="Maeda T."/>
            <person name="Schwartz J.A."/>
            <person name="Shigenobu S."/>
            <person name="Lundholm N."/>
            <person name="Nishiyama T."/>
            <person name="Yang H."/>
            <person name="Hasebe M."/>
            <person name="Li S."/>
            <person name="Pierce S.K."/>
            <person name="Wang J."/>
        </authorList>
    </citation>
    <scope>NUCLEOTIDE SEQUENCE [LARGE SCALE GENOMIC DNA]</scope>
    <source>
        <strain evidence="2">EC2010</strain>
        <tissue evidence="2">Whole organism of an adult</tissue>
    </source>
</reference>
<dbReference type="AlphaFoldDB" id="A0A3S1C0W0"/>
<evidence type="ECO:0000313" key="2">
    <source>
        <dbReference type="EMBL" id="RUS79904.1"/>
    </source>
</evidence>
<comment type="caution">
    <text evidence="2">The sequence shown here is derived from an EMBL/GenBank/DDBJ whole genome shotgun (WGS) entry which is preliminary data.</text>
</comment>
<dbReference type="EMBL" id="RQTK01000422">
    <property type="protein sequence ID" value="RUS79904.1"/>
    <property type="molecule type" value="Genomic_DNA"/>
</dbReference>
<accession>A0A3S1C0W0</accession>
<evidence type="ECO:0000313" key="3">
    <source>
        <dbReference type="Proteomes" id="UP000271974"/>
    </source>
</evidence>
<proteinExistence type="predicted"/>
<dbReference type="Proteomes" id="UP000271974">
    <property type="component" value="Unassembled WGS sequence"/>
</dbReference>
<name>A0A3S1C0W0_ELYCH</name>
<protein>
    <submittedName>
        <fullName evidence="2">Uncharacterized protein</fullName>
    </submittedName>
</protein>
<sequence>MAHLLPAAGTRTIKNESFMFNRVCRTNYFPRDSPPSSIPPNIHDYKWTDYKELERRCKAHDAALAAEEYERANSVIIPRTHYNPAGTCPANVYEQFAPPSAYQKHQGAGYGASYGTAGGHVEGQCRGNKGNKCGVSHGSHNSRGSCARAGGFRGAGQGDGVGVHGDGGGCCSFKPMAYAGRQHHHKAPGCWKAHMANNEWGYCPPVGIDPKCLIRPRNKSLHTHIRPTGEPYFTQESKSTCPEPQGPPSFHPNCFNFDQWLQTEEQRKPPAALRNACIQSNHQHCRSAVNQPPNTYAYAFVPYHYGYGNC</sequence>
<gene>
    <name evidence="2" type="ORF">EGW08_012342</name>
</gene>
<dbReference type="OrthoDB" id="6157786at2759"/>
<keyword evidence="3" id="KW-1185">Reference proteome</keyword>